<evidence type="ECO:0000256" key="3">
    <source>
        <dbReference type="ARBA" id="ARBA00022968"/>
    </source>
</evidence>
<sequence>MAFIIIDYLQPSKGDKCYEYKYLATLSRRTHVAFIRTPPSSSPSSITLVTQLQPNRLQGLERLLMEWRGPASVALYASDEEAVDFAKYFRSNTKLRTLPDLVVHLVFKRQKQYPINYLRNVAMREVLTQYHLMLDVDFVPNSGLAQHAQNIFEKLSTTEETPVALVVPTFETSNSFYKIAENRSEFLHHLDEGKVLSYHQTAQWNLGHRYTSYAKWKTATDPYKVYGAFGYEPYLVIRAQDSPEYSELLLERMRDKFTYTVEVQVAGFQMFVLPDAYAVHMPHPKSTSHRLRKEDTSFEPCTSLIYQQVIRNISMNYPNSHTAEFIAKQFPPTKRPTTRKRRKKKRKKKPVASPASTTPHP</sequence>
<evidence type="ECO:0000313" key="9">
    <source>
        <dbReference type="EnsemblMetazoa" id="CapteP177310"/>
    </source>
</evidence>
<feature type="compositionally biased region" description="Basic residues" evidence="7">
    <location>
        <begin position="336"/>
        <end position="350"/>
    </location>
</feature>
<gene>
    <name evidence="8" type="ORF">CAPTEDRAFT_177310</name>
</gene>
<dbReference type="GO" id="GO:0016020">
    <property type="term" value="C:membrane"/>
    <property type="evidence" value="ECO:0007669"/>
    <property type="project" value="UniProtKB-SubCell"/>
</dbReference>
<keyword evidence="3" id="KW-0735">Signal-anchor</keyword>
<dbReference type="Proteomes" id="UP000014760">
    <property type="component" value="Unassembled WGS sequence"/>
</dbReference>
<reference evidence="8 10" key="2">
    <citation type="journal article" date="2013" name="Nature">
        <title>Insights into bilaterian evolution from three spiralian genomes.</title>
        <authorList>
            <person name="Simakov O."/>
            <person name="Marletaz F."/>
            <person name="Cho S.J."/>
            <person name="Edsinger-Gonzales E."/>
            <person name="Havlak P."/>
            <person name="Hellsten U."/>
            <person name="Kuo D.H."/>
            <person name="Larsson T."/>
            <person name="Lv J."/>
            <person name="Arendt D."/>
            <person name="Savage R."/>
            <person name="Osoegawa K."/>
            <person name="de Jong P."/>
            <person name="Grimwood J."/>
            <person name="Chapman J.A."/>
            <person name="Shapiro H."/>
            <person name="Aerts A."/>
            <person name="Otillar R.P."/>
            <person name="Terry A.Y."/>
            <person name="Boore J.L."/>
            <person name="Grigoriev I.V."/>
            <person name="Lindberg D.R."/>
            <person name="Seaver E.C."/>
            <person name="Weisblat D.A."/>
            <person name="Putnam N.H."/>
            <person name="Rokhsar D.S."/>
        </authorList>
    </citation>
    <scope>NUCLEOTIDE SEQUENCE</scope>
    <source>
        <strain evidence="8 10">I ESC-2004</strain>
    </source>
</reference>
<accession>R7T975</accession>
<dbReference type="HOGENOM" id="CLU_019238_3_1_1"/>
<dbReference type="PANTHER" id="PTHR12270">
    <property type="entry name" value="GLYCOSYLTRANSFERASE-RELATED"/>
    <property type="match status" value="1"/>
</dbReference>
<dbReference type="Pfam" id="PF13896">
    <property type="entry name" value="Glyco_transf_49"/>
    <property type="match status" value="1"/>
</dbReference>
<protein>
    <recommendedName>
        <fullName evidence="11">Glycosyltransferase-like protein LARGE2</fullName>
    </recommendedName>
</protein>
<evidence type="ECO:0000313" key="10">
    <source>
        <dbReference type="Proteomes" id="UP000014760"/>
    </source>
</evidence>
<keyword evidence="5" id="KW-0472">Membrane</keyword>
<keyword evidence="2" id="KW-0812">Transmembrane</keyword>
<reference evidence="10" key="1">
    <citation type="submission" date="2012-12" db="EMBL/GenBank/DDBJ databases">
        <authorList>
            <person name="Hellsten U."/>
            <person name="Grimwood J."/>
            <person name="Chapman J.A."/>
            <person name="Shapiro H."/>
            <person name="Aerts A."/>
            <person name="Otillar R.P."/>
            <person name="Terry A.Y."/>
            <person name="Boore J.L."/>
            <person name="Simakov O."/>
            <person name="Marletaz F."/>
            <person name="Cho S.-J."/>
            <person name="Edsinger-Gonzales E."/>
            <person name="Havlak P."/>
            <person name="Kuo D.-H."/>
            <person name="Larsson T."/>
            <person name="Lv J."/>
            <person name="Arendt D."/>
            <person name="Savage R."/>
            <person name="Osoegawa K."/>
            <person name="de Jong P."/>
            <person name="Lindberg D.R."/>
            <person name="Seaver E.C."/>
            <person name="Weisblat D.A."/>
            <person name="Putnam N.H."/>
            <person name="Grigoriev I.V."/>
            <person name="Rokhsar D.S."/>
        </authorList>
    </citation>
    <scope>NUCLEOTIDE SEQUENCE</scope>
    <source>
        <strain evidence="10">I ESC-2004</strain>
    </source>
</reference>
<keyword evidence="6" id="KW-0325">Glycoprotein</keyword>
<evidence type="ECO:0000256" key="2">
    <source>
        <dbReference type="ARBA" id="ARBA00022692"/>
    </source>
</evidence>
<dbReference type="PANTHER" id="PTHR12270:SF25">
    <property type="entry name" value="GLYCOSYLTRANSFERASE-LIKE PROTEIN LARGE"/>
    <property type="match status" value="1"/>
</dbReference>
<evidence type="ECO:0000256" key="1">
    <source>
        <dbReference type="ARBA" id="ARBA00004606"/>
    </source>
</evidence>
<dbReference type="GO" id="GO:0035269">
    <property type="term" value="P:protein O-linked glycosylation via mannose"/>
    <property type="evidence" value="ECO:0007669"/>
    <property type="project" value="TreeGrafter"/>
</dbReference>
<reference evidence="9" key="3">
    <citation type="submission" date="2015-06" db="UniProtKB">
        <authorList>
            <consortium name="EnsemblMetazoa"/>
        </authorList>
    </citation>
    <scope>IDENTIFICATION</scope>
</reference>
<evidence type="ECO:0000256" key="6">
    <source>
        <dbReference type="ARBA" id="ARBA00023180"/>
    </source>
</evidence>
<dbReference type="EMBL" id="AMQN01003121">
    <property type="status" value="NOT_ANNOTATED_CDS"/>
    <property type="molecule type" value="Genomic_DNA"/>
</dbReference>
<evidence type="ECO:0008006" key="11">
    <source>
        <dbReference type="Google" id="ProtNLM"/>
    </source>
</evidence>
<feature type="region of interest" description="Disordered" evidence="7">
    <location>
        <begin position="325"/>
        <end position="361"/>
    </location>
</feature>
<dbReference type="EMBL" id="KB310993">
    <property type="protein sequence ID" value="ELT90283.1"/>
    <property type="molecule type" value="Genomic_DNA"/>
</dbReference>
<organism evidence="8">
    <name type="scientific">Capitella teleta</name>
    <name type="common">Polychaete worm</name>
    <dbReference type="NCBI Taxonomy" id="283909"/>
    <lineage>
        <taxon>Eukaryota</taxon>
        <taxon>Metazoa</taxon>
        <taxon>Spiralia</taxon>
        <taxon>Lophotrochozoa</taxon>
        <taxon>Annelida</taxon>
        <taxon>Polychaeta</taxon>
        <taxon>Sedentaria</taxon>
        <taxon>Scolecida</taxon>
        <taxon>Capitellidae</taxon>
        <taxon>Capitella</taxon>
    </lineage>
</organism>
<comment type="subcellular location">
    <subcellularLocation>
        <location evidence="1">Membrane</location>
        <topology evidence="1">Single-pass type II membrane protein</topology>
    </subcellularLocation>
</comment>
<dbReference type="EnsemblMetazoa" id="CapteT177310">
    <property type="protein sequence ID" value="CapteP177310"/>
    <property type="gene ID" value="CapteG177310"/>
</dbReference>
<dbReference type="InterPro" id="IPR051292">
    <property type="entry name" value="Xyl/GlcA_transferase"/>
</dbReference>
<dbReference type="STRING" id="283909.R7T975"/>
<dbReference type="GO" id="GO:0015020">
    <property type="term" value="F:glucuronosyltransferase activity"/>
    <property type="evidence" value="ECO:0007669"/>
    <property type="project" value="TreeGrafter"/>
</dbReference>
<evidence type="ECO:0000256" key="7">
    <source>
        <dbReference type="SAM" id="MobiDB-lite"/>
    </source>
</evidence>
<dbReference type="GO" id="GO:0042285">
    <property type="term" value="F:xylosyltransferase activity"/>
    <property type="evidence" value="ECO:0007669"/>
    <property type="project" value="TreeGrafter"/>
</dbReference>
<proteinExistence type="predicted"/>
<dbReference type="GO" id="GO:0005794">
    <property type="term" value="C:Golgi apparatus"/>
    <property type="evidence" value="ECO:0007669"/>
    <property type="project" value="TreeGrafter"/>
</dbReference>
<dbReference type="AlphaFoldDB" id="R7T975"/>
<evidence type="ECO:0000256" key="4">
    <source>
        <dbReference type="ARBA" id="ARBA00022989"/>
    </source>
</evidence>
<dbReference type="OrthoDB" id="411524at2759"/>
<evidence type="ECO:0000313" key="8">
    <source>
        <dbReference type="EMBL" id="ELT90283.1"/>
    </source>
</evidence>
<keyword evidence="4" id="KW-1133">Transmembrane helix</keyword>
<keyword evidence="10" id="KW-1185">Reference proteome</keyword>
<dbReference type="OMA" id="QIMELHV"/>
<evidence type="ECO:0000256" key="5">
    <source>
        <dbReference type="ARBA" id="ARBA00023136"/>
    </source>
</evidence>
<name>R7T975_CAPTE</name>